<keyword evidence="7 10" id="KW-1133">Transmembrane helix</keyword>
<organism evidence="11">
    <name type="scientific">Sporolactobacillus sp. Y61</name>
    <dbReference type="NCBI Taxonomy" id="3160863"/>
    <lineage>
        <taxon>Bacteria</taxon>
        <taxon>Bacillati</taxon>
        <taxon>Bacillota</taxon>
        <taxon>Bacilli</taxon>
        <taxon>Bacillales</taxon>
        <taxon>Sporolactobacillaceae</taxon>
        <taxon>Sporolactobacillus</taxon>
    </lineage>
</organism>
<reference evidence="11" key="1">
    <citation type="submission" date="2024-06" db="EMBL/GenBank/DDBJ databases">
        <authorList>
            <person name="Fan A."/>
            <person name="Zhang F.Y."/>
            <person name="Zhang L."/>
        </authorList>
    </citation>
    <scope>NUCLEOTIDE SEQUENCE</scope>
    <source>
        <strain evidence="11">Y61</strain>
    </source>
</reference>
<sequence>MDVSVIQIILVFLVSSIVGMGSILDEFQTHRPLIACTLIGLVLGDMTTGVMIGGTLEMIALGWMNIGAAVAPDAALASIISTILVIAGNQDIGTGIALAIPLAAAGQVLTILVRTITVGFQHGADRASETGNLRAMDWLHISALFLQALRISIPAIIVFATVGTSAVKDMLNAIPDVVTGGLNVAGGMIVVVGYAMVINMMRAGYLMPFFFLGFVVAAFTDFNLVALGVIGLVLAIVYIQLSPKYNKPAAATSGNSNSGSSDDDLDDELD</sequence>
<evidence type="ECO:0000256" key="3">
    <source>
        <dbReference type="ARBA" id="ARBA00022475"/>
    </source>
</evidence>
<dbReference type="PANTHER" id="PTHR32502">
    <property type="entry name" value="N-ACETYLGALACTOSAMINE PERMEASE II COMPONENT-RELATED"/>
    <property type="match status" value="1"/>
</dbReference>
<dbReference type="EMBL" id="CP159510">
    <property type="protein sequence ID" value="XCJ16819.1"/>
    <property type="molecule type" value="Genomic_DNA"/>
</dbReference>
<feature type="transmembrane region" description="Helical" evidence="10">
    <location>
        <begin position="174"/>
        <end position="197"/>
    </location>
</feature>
<keyword evidence="4" id="KW-0762">Sugar transport</keyword>
<dbReference type="AlphaFoldDB" id="A0AAU8IF14"/>
<evidence type="ECO:0000256" key="5">
    <source>
        <dbReference type="ARBA" id="ARBA00022683"/>
    </source>
</evidence>
<name>A0AAU8IF14_9BACL</name>
<dbReference type="NCBIfam" id="NF011647">
    <property type="entry name" value="PRK15065.1"/>
    <property type="match status" value="1"/>
</dbReference>
<evidence type="ECO:0000256" key="8">
    <source>
        <dbReference type="ARBA" id="ARBA00023136"/>
    </source>
</evidence>
<feature type="transmembrane region" description="Helical" evidence="10">
    <location>
        <begin position="98"/>
        <end position="118"/>
    </location>
</feature>
<evidence type="ECO:0000256" key="6">
    <source>
        <dbReference type="ARBA" id="ARBA00022692"/>
    </source>
</evidence>
<dbReference type="InterPro" id="IPR050303">
    <property type="entry name" value="GatZ_KbaZ_carbometab"/>
</dbReference>
<evidence type="ECO:0000256" key="1">
    <source>
        <dbReference type="ARBA" id="ARBA00004651"/>
    </source>
</evidence>
<evidence type="ECO:0000256" key="10">
    <source>
        <dbReference type="SAM" id="Phobius"/>
    </source>
</evidence>
<feature type="transmembrane region" description="Helical" evidence="10">
    <location>
        <begin position="62"/>
        <end position="86"/>
    </location>
</feature>
<evidence type="ECO:0000256" key="9">
    <source>
        <dbReference type="SAM" id="MobiDB-lite"/>
    </source>
</evidence>
<dbReference type="RefSeq" id="WP_129928013.1">
    <property type="nucleotide sequence ID" value="NZ_CP159510.1"/>
</dbReference>
<protein>
    <submittedName>
        <fullName evidence="11">PTS mannose/fructose/sorbose transporter subunit IIC</fullName>
    </submittedName>
</protein>
<feature type="compositionally biased region" description="Acidic residues" evidence="9">
    <location>
        <begin position="261"/>
        <end position="270"/>
    </location>
</feature>
<evidence type="ECO:0000256" key="4">
    <source>
        <dbReference type="ARBA" id="ARBA00022597"/>
    </source>
</evidence>
<keyword evidence="6 10" id="KW-0812">Transmembrane</keyword>
<keyword evidence="3" id="KW-1003">Cell membrane</keyword>
<keyword evidence="8 10" id="KW-0472">Membrane</keyword>
<dbReference type="Pfam" id="PF03609">
    <property type="entry name" value="EII-Sor"/>
    <property type="match status" value="1"/>
</dbReference>
<evidence type="ECO:0000256" key="7">
    <source>
        <dbReference type="ARBA" id="ARBA00022989"/>
    </source>
</evidence>
<feature type="transmembrane region" description="Helical" evidence="10">
    <location>
        <begin position="209"/>
        <end position="239"/>
    </location>
</feature>
<evidence type="ECO:0000256" key="2">
    <source>
        <dbReference type="ARBA" id="ARBA00022448"/>
    </source>
</evidence>
<comment type="subcellular location">
    <subcellularLocation>
        <location evidence="1">Cell membrane</location>
        <topology evidence="1">Multi-pass membrane protein</topology>
    </subcellularLocation>
</comment>
<evidence type="ECO:0000313" key="11">
    <source>
        <dbReference type="EMBL" id="XCJ16819.1"/>
    </source>
</evidence>
<dbReference type="InterPro" id="IPR004700">
    <property type="entry name" value="PTS_IIC_man"/>
</dbReference>
<dbReference type="GO" id="GO:0005886">
    <property type="term" value="C:plasma membrane"/>
    <property type="evidence" value="ECO:0007669"/>
    <property type="project" value="UniProtKB-SubCell"/>
</dbReference>
<dbReference type="PROSITE" id="PS51106">
    <property type="entry name" value="PTS_EIIC_TYPE_4"/>
    <property type="match status" value="1"/>
</dbReference>
<feature type="region of interest" description="Disordered" evidence="9">
    <location>
        <begin position="247"/>
        <end position="270"/>
    </location>
</feature>
<dbReference type="NCBIfam" id="TIGR00822">
    <property type="entry name" value="EII-Sor"/>
    <property type="match status" value="1"/>
</dbReference>
<feature type="transmembrane region" description="Helical" evidence="10">
    <location>
        <begin position="138"/>
        <end position="162"/>
    </location>
</feature>
<dbReference type="PANTHER" id="PTHR32502:SF4">
    <property type="entry name" value="PTS SYSTEM MANNOSE-SPECIFIC EIIC COMPONENT"/>
    <property type="match status" value="1"/>
</dbReference>
<keyword evidence="5" id="KW-0598">Phosphotransferase system</keyword>
<keyword evidence="2" id="KW-0813">Transport</keyword>
<proteinExistence type="predicted"/>
<accession>A0AAU8IF14</accession>
<dbReference type="GO" id="GO:0009401">
    <property type="term" value="P:phosphoenolpyruvate-dependent sugar phosphotransferase system"/>
    <property type="evidence" value="ECO:0007669"/>
    <property type="project" value="UniProtKB-KW"/>
</dbReference>
<feature type="transmembrane region" description="Helical" evidence="10">
    <location>
        <begin position="33"/>
        <end position="56"/>
    </location>
</feature>
<gene>
    <name evidence="11" type="ORF">ABNN70_14480</name>
</gene>
<feature type="transmembrane region" description="Helical" evidence="10">
    <location>
        <begin position="6"/>
        <end position="24"/>
    </location>
</feature>